<sequence>MGSGRRPHVGLNPTTYRFEAMPLVEWFKVTTCHHDTQ</sequence>
<dbReference type="Proteomes" id="UP000324222">
    <property type="component" value="Unassembled WGS sequence"/>
</dbReference>
<evidence type="ECO:0000313" key="1">
    <source>
        <dbReference type="EMBL" id="MPC28073.1"/>
    </source>
</evidence>
<protein>
    <submittedName>
        <fullName evidence="1">Uncharacterized protein</fullName>
    </submittedName>
</protein>
<dbReference type="AlphaFoldDB" id="A0A5B7E472"/>
<reference evidence="1 2" key="1">
    <citation type="submission" date="2019-05" db="EMBL/GenBank/DDBJ databases">
        <title>Another draft genome of Portunus trituberculatus and its Hox gene families provides insights of decapod evolution.</title>
        <authorList>
            <person name="Jeong J.-H."/>
            <person name="Song I."/>
            <person name="Kim S."/>
            <person name="Choi T."/>
            <person name="Kim D."/>
            <person name="Ryu S."/>
            <person name="Kim W."/>
        </authorList>
    </citation>
    <scope>NUCLEOTIDE SEQUENCE [LARGE SCALE GENOMIC DNA]</scope>
    <source>
        <tissue evidence="1">Muscle</tissue>
    </source>
</reference>
<keyword evidence="2" id="KW-1185">Reference proteome</keyword>
<organism evidence="1 2">
    <name type="scientific">Portunus trituberculatus</name>
    <name type="common">Swimming crab</name>
    <name type="synonym">Neptunus trituberculatus</name>
    <dbReference type="NCBI Taxonomy" id="210409"/>
    <lineage>
        <taxon>Eukaryota</taxon>
        <taxon>Metazoa</taxon>
        <taxon>Ecdysozoa</taxon>
        <taxon>Arthropoda</taxon>
        <taxon>Crustacea</taxon>
        <taxon>Multicrustacea</taxon>
        <taxon>Malacostraca</taxon>
        <taxon>Eumalacostraca</taxon>
        <taxon>Eucarida</taxon>
        <taxon>Decapoda</taxon>
        <taxon>Pleocyemata</taxon>
        <taxon>Brachyura</taxon>
        <taxon>Eubrachyura</taxon>
        <taxon>Portunoidea</taxon>
        <taxon>Portunidae</taxon>
        <taxon>Portuninae</taxon>
        <taxon>Portunus</taxon>
    </lineage>
</organism>
<gene>
    <name evidence="1" type="ORF">E2C01_021267</name>
</gene>
<proteinExistence type="predicted"/>
<accession>A0A5B7E472</accession>
<dbReference type="EMBL" id="VSRR010001851">
    <property type="protein sequence ID" value="MPC28073.1"/>
    <property type="molecule type" value="Genomic_DNA"/>
</dbReference>
<evidence type="ECO:0000313" key="2">
    <source>
        <dbReference type="Proteomes" id="UP000324222"/>
    </source>
</evidence>
<name>A0A5B7E472_PORTR</name>
<comment type="caution">
    <text evidence="1">The sequence shown here is derived from an EMBL/GenBank/DDBJ whole genome shotgun (WGS) entry which is preliminary data.</text>
</comment>